<evidence type="ECO:0000313" key="3">
    <source>
        <dbReference type="Proteomes" id="UP000313359"/>
    </source>
</evidence>
<dbReference type="OrthoDB" id="3164835at2759"/>
<accession>A0A5C2SJZ1</accession>
<dbReference type="EMBL" id="ML122254">
    <property type="protein sequence ID" value="RPD64052.1"/>
    <property type="molecule type" value="Genomic_DNA"/>
</dbReference>
<organism evidence="2 3">
    <name type="scientific">Lentinus tigrinus ALCF2SS1-6</name>
    <dbReference type="NCBI Taxonomy" id="1328759"/>
    <lineage>
        <taxon>Eukaryota</taxon>
        <taxon>Fungi</taxon>
        <taxon>Dikarya</taxon>
        <taxon>Basidiomycota</taxon>
        <taxon>Agaricomycotina</taxon>
        <taxon>Agaricomycetes</taxon>
        <taxon>Polyporales</taxon>
        <taxon>Polyporaceae</taxon>
        <taxon>Lentinus</taxon>
    </lineage>
</organism>
<dbReference type="InterPro" id="IPR000210">
    <property type="entry name" value="BTB/POZ_dom"/>
</dbReference>
<dbReference type="CDD" id="cd18186">
    <property type="entry name" value="BTB_POZ_ZBTB_KLHL-like"/>
    <property type="match status" value="1"/>
</dbReference>
<proteinExistence type="predicted"/>
<dbReference type="SMART" id="SM00225">
    <property type="entry name" value="BTB"/>
    <property type="match status" value="2"/>
</dbReference>
<dbReference type="Proteomes" id="UP000313359">
    <property type="component" value="Unassembled WGS sequence"/>
</dbReference>
<reference evidence="2" key="1">
    <citation type="journal article" date="2018" name="Genome Biol. Evol.">
        <title>Genomics and development of Lentinus tigrinus, a white-rot wood-decaying mushroom with dimorphic fruiting bodies.</title>
        <authorList>
            <person name="Wu B."/>
            <person name="Xu Z."/>
            <person name="Knudson A."/>
            <person name="Carlson A."/>
            <person name="Chen N."/>
            <person name="Kovaka S."/>
            <person name="LaButti K."/>
            <person name="Lipzen A."/>
            <person name="Pennachio C."/>
            <person name="Riley R."/>
            <person name="Schakwitz W."/>
            <person name="Umezawa K."/>
            <person name="Ohm R.A."/>
            <person name="Grigoriev I.V."/>
            <person name="Nagy L.G."/>
            <person name="Gibbons J."/>
            <person name="Hibbett D."/>
        </authorList>
    </citation>
    <scope>NUCLEOTIDE SEQUENCE [LARGE SCALE GENOMIC DNA]</scope>
    <source>
        <strain evidence="2">ALCF2SS1-6</strain>
    </source>
</reference>
<dbReference type="PROSITE" id="PS50097">
    <property type="entry name" value="BTB"/>
    <property type="match status" value="1"/>
</dbReference>
<dbReference type="Gene3D" id="3.30.710.10">
    <property type="entry name" value="Potassium Channel Kv1.1, Chain A"/>
    <property type="match status" value="1"/>
</dbReference>
<dbReference type="InterPro" id="IPR011333">
    <property type="entry name" value="SKP1/BTB/POZ_sf"/>
</dbReference>
<gene>
    <name evidence="2" type="ORF">L227DRAFT_607766</name>
</gene>
<dbReference type="Pfam" id="PF00651">
    <property type="entry name" value="BTB"/>
    <property type="match status" value="1"/>
</dbReference>
<dbReference type="AlphaFoldDB" id="A0A5C2SJZ1"/>
<sequence length="517" mass="56822">MSDQPPQPMTPSKASHPFDDLSADIILRTPDLIDFYVHSPILSYASPVFSSMLSLPQPGHAIRTEQPVVDVSEDSQALDRLLRLCYPMLKPELSELREIVPVLKAALKYEMEWPVLLLSKDLLGMVPSSPLKVWAAACRAGLEDVARAAASEIRRRVSTPNSGWVFPAPALSVLAELLEDDTSLSNLQDISAGDYFRLREFLRLPDTHAECILPFVKPDTHVLLQCRDRESVQHRAHGVVLALHSTLLGEQVAQAKVDHAGLNGNNADTEGTSSGYTELPLLQLDVSSDALASLLTICYDGPSGLPSSLTALATMLVASRDLGCSQLHSVIAAQWEAAAQSSPLEAYFVAIQYCLKDQARAAARKAVEKSLTGWYTSSMEDTSALAYHRLLVYYDACVRAVEEELKKGINDWSTATQNISGYHNRYYEYCSGGESGARDWMDTYLRGLAERAAREGPGRDWEVTAFQLLEQIGQTPSSFWPSCVYNQCHSLTRELIQIGTSLPKAIADAIAQVELEI</sequence>
<dbReference type="SUPFAM" id="SSF54695">
    <property type="entry name" value="POZ domain"/>
    <property type="match status" value="1"/>
</dbReference>
<name>A0A5C2SJZ1_9APHY</name>
<evidence type="ECO:0000259" key="1">
    <source>
        <dbReference type="PROSITE" id="PS50097"/>
    </source>
</evidence>
<dbReference type="STRING" id="1328759.A0A5C2SJZ1"/>
<protein>
    <recommendedName>
        <fullName evidence="1">BTB domain-containing protein</fullName>
    </recommendedName>
</protein>
<keyword evidence="3" id="KW-1185">Reference proteome</keyword>
<evidence type="ECO:0000313" key="2">
    <source>
        <dbReference type="EMBL" id="RPD64052.1"/>
    </source>
</evidence>
<feature type="domain" description="BTB" evidence="1">
    <location>
        <begin position="23"/>
        <end position="86"/>
    </location>
</feature>